<dbReference type="InterPro" id="IPR051653">
    <property type="entry name" value="E3_ligase_sorting_rcpt"/>
</dbReference>
<dbReference type="GO" id="GO:0016020">
    <property type="term" value="C:membrane"/>
    <property type="evidence" value="ECO:0007669"/>
    <property type="project" value="UniProtKB-SubCell"/>
</dbReference>
<dbReference type="PANTHER" id="PTHR47168:SF3">
    <property type="entry name" value="RING-TYPE DOMAIN-CONTAINING PROTEIN"/>
    <property type="match status" value="1"/>
</dbReference>
<evidence type="ECO:0000256" key="7">
    <source>
        <dbReference type="ARBA" id="ARBA00023136"/>
    </source>
</evidence>
<dbReference type="AlphaFoldDB" id="A0A5N5NPQ4"/>
<dbReference type="InterPro" id="IPR032440">
    <property type="entry name" value="Ribosomal_uS17_N"/>
</dbReference>
<evidence type="ECO:0000256" key="1">
    <source>
        <dbReference type="ARBA" id="ARBA00004167"/>
    </source>
</evidence>
<evidence type="ECO:0000259" key="9">
    <source>
        <dbReference type="Pfam" id="PF16205"/>
    </source>
</evidence>
<evidence type="ECO:0000256" key="5">
    <source>
        <dbReference type="ARBA" id="ARBA00022833"/>
    </source>
</evidence>
<evidence type="ECO:0000256" key="2">
    <source>
        <dbReference type="ARBA" id="ARBA00022692"/>
    </source>
</evidence>
<keyword evidence="3" id="KW-0479">Metal-binding</keyword>
<evidence type="ECO:0000313" key="11">
    <source>
        <dbReference type="Proteomes" id="UP000326939"/>
    </source>
</evidence>
<reference evidence="11" key="1">
    <citation type="journal article" date="2019" name="Gigascience">
        <title>De novo genome assembly of the endangered Acer yangbiense, a plant species with extremely small populations endemic to Yunnan Province, China.</title>
        <authorList>
            <person name="Yang J."/>
            <person name="Wariss H.M."/>
            <person name="Tao L."/>
            <person name="Zhang R."/>
            <person name="Yun Q."/>
            <person name="Hollingsworth P."/>
            <person name="Dao Z."/>
            <person name="Luo G."/>
            <person name="Guo H."/>
            <person name="Ma Y."/>
            <person name="Sun W."/>
        </authorList>
    </citation>
    <scope>NUCLEOTIDE SEQUENCE [LARGE SCALE GENOMIC DNA]</scope>
    <source>
        <strain evidence="11">cv. br00</strain>
    </source>
</reference>
<gene>
    <name evidence="10" type="ORF">DKX38_002820</name>
</gene>
<feature type="region of interest" description="Disordered" evidence="8">
    <location>
        <begin position="529"/>
        <end position="549"/>
    </location>
</feature>
<evidence type="ECO:0000256" key="4">
    <source>
        <dbReference type="ARBA" id="ARBA00022771"/>
    </source>
</evidence>
<keyword evidence="6" id="KW-1133">Transmembrane helix</keyword>
<keyword evidence="7" id="KW-0472">Membrane</keyword>
<accession>A0A5N5NPQ4</accession>
<comment type="subcellular location">
    <subcellularLocation>
        <location evidence="1">Membrane</location>
        <topology evidence="1">Single-pass membrane protein</topology>
    </subcellularLocation>
</comment>
<sequence length="681" mass="73566">MAEQTEKAFLKQPRVFLSSKKTGKGKRPGKGGNRFWKSIGLGFKTPRDAIEGTYIDKKCPFTGTVSVRGRILADMRRGTQTSQLTSPPVSGSEKEIMPLSKTVRFNVLKVIPAGSSGGAKKVFTAMQRGSSIRCEFQRGCPDYIKLVGGAPLLPCFVAKAETTGLREQAKEQPGAAEKAACASAASNSSQSKLRGNPSYDGSHLKFFSNVTSSNWTVGYQRQRAPVAYMCSNNNNKIYMGSSSSRLDGSTPSGSGSGSGTNRLKRRALAPLFCGGSVYQSPVEMGDRVDESLTGSLENLATFPNVRASFKQASSSNFGSETGLSSSSADSGDLSGSSSGNVEDNSALKNSESQSQQVNTIDSIMEAHAVNASVKELTPTAPISDDTAVAGVLGQDSGSLDSNGESISDANMDLYSTNSAIPASLVSPQPCPEFQSSDREREARAARVLVVDVVSIHSNILSSSFAEISNREARRNSRRMFWDALSRNNLRRNRDSPTIVIATSHADDLGSHDRWLLDFSGDLHFNGAGRESRYPGTTSHHRSGRRWQSRRERFHDVRDEQGWETYLCPAGFHPNGTCSCEPSSVADESRSRASISQITLLADALFEVLEEIHHHRLSLSPSMLSLPAPEAVVHSFPLKNYKKFQGNENGAQHEQHVCPLCRDNVCKENVESSAPNAEITAL</sequence>
<feature type="compositionally biased region" description="Basic residues" evidence="8">
    <location>
        <begin position="538"/>
        <end position="547"/>
    </location>
</feature>
<keyword evidence="2" id="KW-0812">Transmembrane</keyword>
<evidence type="ECO:0000256" key="6">
    <source>
        <dbReference type="ARBA" id="ARBA00022989"/>
    </source>
</evidence>
<dbReference type="EMBL" id="VDCV01000002">
    <property type="protein sequence ID" value="KAB5569027.1"/>
    <property type="molecule type" value="Genomic_DNA"/>
</dbReference>
<keyword evidence="4" id="KW-0863">Zinc-finger</keyword>
<evidence type="ECO:0000256" key="3">
    <source>
        <dbReference type="ARBA" id="ARBA00022723"/>
    </source>
</evidence>
<dbReference type="Proteomes" id="UP000326939">
    <property type="component" value="Chromosome 2"/>
</dbReference>
<evidence type="ECO:0000256" key="8">
    <source>
        <dbReference type="SAM" id="MobiDB-lite"/>
    </source>
</evidence>
<comment type="caution">
    <text evidence="10">The sequence shown here is derived from an EMBL/GenBank/DDBJ whole genome shotgun (WGS) entry which is preliminary data.</text>
</comment>
<evidence type="ECO:0000313" key="10">
    <source>
        <dbReference type="EMBL" id="KAB5569027.1"/>
    </source>
</evidence>
<keyword evidence="5" id="KW-0862">Zinc</keyword>
<feature type="region of interest" description="Disordered" evidence="8">
    <location>
        <begin position="241"/>
        <end position="262"/>
    </location>
</feature>
<keyword evidence="11" id="KW-1185">Reference proteome</keyword>
<feature type="region of interest" description="Disordered" evidence="8">
    <location>
        <begin position="313"/>
        <end position="357"/>
    </location>
</feature>
<dbReference type="PANTHER" id="PTHR47168">
    <property type="entry name" value="RING ZINC FINGER DOMAIN SUPERFAMILY PROTEIN-RELATED"/>
    <property type="match status" value="1"/>
</dbReference>
<protein>
    <recommendedName>
        <fullName evidence="9">Small ribosomal subunit protein uS17 N-terminal domain-containing protein</fullName>
    </recommendedName>
</protein>
<feature type="compositionally biased region" description="Polar residues" evidence="8">
    <location>
        <begin position="340"/>
        <end position="357"/>
    </location>
</feature>
<dbReference type="Pfam" id="PF16205">
    <property type="entry name" value="Ribosomal_S17_N"/>
    <property type="match status" value="1"/>
</dbReference>
<dbReference type="GO" id="GO:0008270">
    <property type="term" value="F:zinc ion binding"/>
    <property type="evidence" value="ECO:0007669"/>
    <property type="project" value="UniProtKB-KW"/>
</dbReference>
<feature type="domain" description="Small ribosomal subunit protein uS17 N-terminal" evidence="9">
    <location>
        <begin position="4"/>
        <end position="72"/>
    </location>
</feature>
<feature type="compositionally biased region" description="Low complexity" evidence="8">
    <location>
        <begin position="313"/>
        <end position="339"/>
    </location>
</feature>
<organism evidence="10 11">
    <name type="scientific">Salix brachista</name>
    <dbReference type="NCBI Taxonomy" id="2182728"/>
    <lineage>
        <taxon>Eukaryota</taxon>
        <taxon>Viridiplantae</taxon>
        <taxon>Streptophyta</taxon>
        <taxon>Embryophyta</taxon>
        <taxon>Tracheophyta</taxon>
        <taxon>Spermatophyta</taxon>
        <taxon>Magnoliopsida</taxon>
        <taxon>eudicotyledons</taxon>
        <taxon>Gunneridae</taxon>
        <taxon>Pentapetalae</taxon>
        <taxon>rosids</taxon>
        <taxon>fabids</taxon>
        <taxon>Malpighiales</taxon>
        <taxon>Salicaceae</taxon>
        <taxon>Saliceae</taxon>
        <taxon>Salix</taxon>
    </lineage>
</organism>
<dbReference type="Gene3D" id="2.40.50.1000">
    <property type="match status" value="2"/>
</dbReference>
<name>A0A5N5NPQ4_9ROSI</name>
<proteinExistence type="predicted"/>